<gene>
    <name evidence="2" type="ORF">BUPH_08428</name>
</gene>
<evidence type="ECO:0000313" key="2">
    <source>
        <dbReference type="EMBL" id="AFT90622.1"/>
    </source>
</evidence>
<accession>K0E1F7</accession>
<dbReference type="PATRIC" id="fig|1229205.11.peg.7425"/>
<dbReference type="InterPro" id="IPR025959">
    <property type="entry name" value="Winged_HTH_dom"/>
</dbReference>
<dbReference type="Proteomes" id="UP000010105">
    <property type="component" value="Plasmid pSYMBR3459"/>
</dbReference>
<dbReference type="AlphaFoldDB" id="K0E1F7"/>
<evidence type="ECO:0000259" key="1">
    <source>
        <dbReference type="Pfam" id="PF13592"/>
    </source>
</evidence>
<proteinExistence type="predicted"/>
<dbReference type="GeneID" id="27801890"/>
<organism evidence="2 3">
    <name type="scientific">Paraburkholderia phenoliruptrix BR3459a</name>
    <dbReference type="NCBI Taxonomy" id="1229205"/>
    <lineage>
        <taxon>Bacteria</taxon>
        <taxon>Pseudomonadati</taxon>
        <taxon>Pseudomonadota</taxon>
        <taxon>Betaproteobacteria</taxon>
        <taxon>Burkholderiales</taxon>
        <taxon>Burkholderiaceae</taxon>
        <taxon>Paraburkholderia</taxon>
    </lineage>
</organism>
<reference evidence="2 3" key="1">
    <citation type="journal article" date="2012" name="J. Bacteriol.">
        <title>Complete Genome Sequence of Burkholderia phenoliruptrix BR3459a (CLA1), a Heat-Tolerant, Nitrogen-Fixing Symbiont of Mimosa flocculosa.</title>
        <authorList>
            <person name="de Oliveira Cunha C."/>
            <person name="Goda Zuleta L.F."/>
            <person name="Paula de Almeida L.G."/>
            <person name="Prioli Ciapina L."/>
            <person name="Lustrino Borges W."/>
            <person name="Pitard R.M."/>
            <person name="Baldani J.I."/>
            <person name="Straliotto R."/>
            <person name="de Faria S.M."/>
            <person name="Hungria M."/>
            <person name="Sousa Cavada B."/>
            <person name="Mercante F.M."/>
            <person name="Ribeiro de Vasconcelos A.T."/>
        </authorList>
    </citation>
    <scope>NUCLEOTIDE SEQUENCE [LARGE SCALE GENOMIC DNA]</scope>
    <source>
        <strain evidence="2 3">BR3459a</strain>
        <plasmid evidence="2 3">pSYMBR3459</plasmid>
    </source>
</reference>
<dbReference type="KEGG" id="bpx:BUPH_08428"/>
<dbReference type="Pfam" id="PF13592">
    <property type="entry name" value="HTH_33"/>
    <property type="match status" value="1"/>
</dbReference>
<keyword evidence="2" id="KW-0614">Plasmid</keyword>
<dbReference type="RefSeq" id="WP_015004794.1">
    <property type="nucleotide sequence ID" value="NC_018696.1"/>
</dbReference>
<dbReference type="eggNOG" id="COG3415">
    <property type="taxonomic scope" value="Bacteria"/>
</dbReference>
<name>K0E1F7_9BURK</name>
<protein>
    <submittedName>
        <fullName evidence="2">Putative transposase</fullName>
    </submittedName>
</protein>
<evidence type="ECO:0000313" key="3">
    <source>
        <dbReference type="Proteomes" id="UP000010105"/>
    </source>
</evidence>
<sequence length="96" mass="11157">MRSLRPGKLGRLPGSGRLDHRQAVRVRTLIIERMPDQLVLPFYLWTRELVAQLIEREYGIKVSAWTVGRYLKAWGMSPRSWHGKPMREAMRASRAG</sequence>
<dbReference type="HOGENOM" id="CLU_2354403_0_0_4"/>
<geneLocation type="plasmid" evidence="2 3">
    <name>pSYMBR3459</name>
</geneLocation>
<feature type="domain" description="Winged helix-turn helix" evidence="1">
    <location>
        <begin position="42"/>
        <end position="79"/>
    </location>
</feature>
<dbReference type="EMBL" id="CP003865">
    <property type="protein sequence ID" value="AFT90622.1"/>
    <property type="molecule type" value="Genomic_DNA"/>
</dbReference>